<evidence type="ECO:0000256" key="13">
    <source>
        <dbReference type="SAM" id="Phobius"/>
    </source>
</evidence>
<dbReference type="InterPro" id="IPR000742">
    <property type="entry name" value="EGF"/>
</dbReference>
<dbReference type="SMART" id="SM00181">
    <property type="entry name" value="EGF"/>
    <property type="match status" value="3"/>
</dbReference>
<evidence type="ECO:0000313" key="19">
    <source>
        <dbReference type="Proteomes" id="UP000007879"/>
    </source>
</evidence>
<dbReference type="Proteomes" id="UP000007879">
    <property type="component" value="Unassembled WGS sequence"/>
</dbReference>
<dbReference type="Pfam" id="PF00530">
    <property type="entry name" value="SRCR"/>
    <property type="match status" value="25"/>
</dbReference>
<sequence>MLQFVFLSLLFFSASIPFTESCTDGSVRLTNSSLSYGAVEVCSNGWGSICSDFWDNNDASVVCKQLGYSSYGAIGSVVSYVSSSAQSHSIIDLNCTGNETTILSCPHNGLASYACSINRDANVFCQLLNEVTQSDCMDGDVRLSGGTTQYEGRVEVCINEAWSAVCAYSGWSSSSAKVVCKQIGALTLGYSQGTVGSLGFAQGNGPVLLGYLSCSGDETNLLSCNKNYYQTVIVSSCQSHQYDAAIKCEAPCTNDTMRLNGGGVRHGRIEVCINEVWTTICSDYWDYEDASVACRQLGYSPYGAIPLTSYFADYDWSYGILDPNCTGLESNIWNCSHNEAIDSNTCTGYEDAGVICQSGNIQPVNCETGDIRLINGTTSNEGRLEVCVNRVWGTVCGVSWGSTDSRVACRQLGHQELGSVSGYGLYGQGSGPIVFGYMYCNGNEDTLFDCNRNEPSVASGTCTSHSYDIGLRCEPKCESGSIRLGSGTSSSNGRVEVCVDKAWGTICSDYWDNDDASVVCKQLGYSPYGAIGAPGSGSITNNIWPHHIIDVNCTGNEKNLFSCPSNGLTGYNCPNSNFAIISCQNIGTLKVDCTEGEVRLVNGNTQYEGRVEICINRVWGTVCSRRDNRWNWSWWNSWDTLDSNVVCRQAGHMELGSVAYTRASVFGQGSGPILMSSIQCSGQESHLINCSYSPIIPSYCSHTYDVGVKCEAPCANDTVRLYSDSGSYFRRYGRVQVCVNNVWGTICDHFWDEKDASVVCRMLGYSPYGASALRDSYTEGTWYIHINDLNCTGTESSLWDCPMNGLNDYSCYHYDDAAVLCQLIDVEYFNCTTGEVRLADGATEYEGRIEVCENGVWGSVCTRSSSNVRNAYTFCQELGYQGGIVLPNSNFGVSNNPIFIYELSCGAFQSNLSNCYQRKYPYYYGWWWYACNNYQELSIRCENPCVNNKTELYGGPSSRHGNVRVCVNGSWVMVCGYGNTVIDNNLASVVCSSIGYSAHGKCARGLWNNYNYPYQFYNVQCYGNESSLLDCQYKTTGSCSNMYNGAVAVFCLLNDDYIPANCTDGDIRLYGGSTPNQGMLHVCSNGIWGTVCSNNYWNSIETDVACFQLGYYSYGNSFSRKTTGGMFPIIYSSFNCQGNEVTLLSCSSGLHSSIQYCTNNAIELNCEANCTSGDIRFVGGGYYYGRVEVCVEGIWGTICRDSYWDNNEASVVCRQLGFSPYGSIAITSSWNSQERGITFLTGLNCNGTEDTIFDCQVDTNAPVCSSNWADANVVCPAHGISTYSNCTDGDIRLVGGSTEYEGRVEVCINDAWGTVYSSYYEDYFAQTVCNALGFTSPGAMNMYVYNTKFGEGSGPILMYAYCYFSGNSLFDCYSWPYSIPHTSHEYDAGVRCETPCENGDIRLVGGSDPLIGRVELCINKTWGTICDDYWDDNDASVVCRQVGFSGQGAKARSNLYTEGLKSFHIIDLNCNGAEENVFNCSHNLVQQYSCSHYEDASVQCTASNATTNCTTGHVRLTGGQSQYVGLVEICYGGVWKSICPRGWDNREAQVVCRQLGFTSIGADSVNVGKGFGLIHSSYFSCTGSEAALLNCSYYTYSCGYSYHAGVECESPCIEGAVRLEGDDRYKEFGRVEVCIDGTWGTICDNGWDNNDASVVCRELGYSPYGAIAKTSYFDESWLPFHIYSVNCSGNESILLNCSYSTAGSCYSHQDAGLICQDLGVTYDNCTDYAVRLMDGATTREGKPQICLNRVWGAFCYEENYYSYGVDATIICRELGYNNGMAFGGLSVTLDFDDADASVVCAQLGFSRYGVLHTPDDHYYHYYNGPIHFNLNCNGTESSIWECPVNNATQNCYYAAYVICQINNATVDTSCTTGDVRLVGGVNEYEGRVEICYNQMWGIVCDHDWDTNDANVVCKQLGHQMTGSTSVRGSYYGQGQAPFLMRYLYCSSSDSSLIACDRYFDTSIAIDCGVNNAASVVCLEACSDGDVRLSGSSVTYAGRVELCVERTWTTLCDQTWDFNDAAVTCRQLGYSSYGAIPTYNCYTEGQLSFGITNLGCTGSEKHIFNCSHSSPYLYNCQSHNDAGLICQVTASVQQSNCTDGEIRLVDGSGPHEGRVEVCINEAWGTVCSNGWTNTDANVVCKQLGYLPIGGRARSGSNHFGPGVGPILMASVDCTGNEESLIECRTRSCDATTCSHYNDAGVTCERNCTDGEIRLGDDAALRGRVEVCINNTWTTICASYWTDKEATVICSQLGYSRYGAVATHGVFIDYVWPIGIYELNCTGDESDIWRCMHQTNGNMDGLYCSQDTDASVFCMANNTQYINCTNGDVRLVGGDVMNEGNVQICYNNAWGSVCDNQWDSSDSNVVCYQLGLQPFGSQSFTNNYFSVSDNPSFVIGALSCSGSEESLLDCSRHTTSGSSINCQSHEVAGVHCIGSCTHGSVRLQGTSSHLIGEVEVCIRGVWSTVCGEDWDDNDATVICRQLGFSPYGSIAVNGLIKYSDYPMRLFGSQCQGNESGIFDCLIYQTQEVSYEQCEQHKAGVVCQISQTSYSSCTTGDIRLIGGTAPIEGRVEVCINNVWGTVCDDGWTVEDSNVACKKAGYQGSGSVPDNSFSSCSSNLPILLTRLECTGMEDSLLDCNKNLYYLSNCRNSMLAGVKCEELCTDGDIRIVGDTSSPPSYGRVDLCVNETWSTICDSSWTNTEASVVCNQKGFSPFGAIAVSHGPSTTSIPTNVVSLNCTGEEHTIHSCNITYGGLESICESNDAGVICQEASGITYADCTAGAIRLAAPAGFPKTQGRVEVCVNRAWGSVCDDGWSTNDANVVCDQLGYYPSGAVPRYGSYYGQSLKPVLVSDLQCTGSEFRLLDCTRGTYSVKNCGRRNEAGVKCQGSFPVYASRTIGKVFGGEQVFITGPDFKSEDTINCIFGDIVTKGYYISGEKCLCISPEQYNDGLVELIINITRGPAVLTGSTKYRYIVPSMSDTMEDIQITSSQTVFKTGETVNITWTSNHLTEDILSGDSIVDIAMRLYNPDTETWETDIPLKTSVPNTGIAEITIPEYQVVDQTLLRLSLIKVSLSTANVNGQELTFPSSALGKISRFKLTFIIKVVVSDILKRVACSIWQKTDGGVNNNRLPPCPCNLAQMNSDLDRYTKERPHQFYQSKNFFRKTKAASCYRQSDVGSFSNSQQCCYDSDGQLLTGIGGGSAYSVYPNNWRSTIGHMLNDIGPFYLCCYGTHKSCKHYYDRRPNDNCAEWPRRPPPGIIDDPSDSIFTYSQSGSWNAFYEPEYTPLFEAKFNDPELEEEAIKLCGDDKLCLFDVAATGDLSIGEATKETGEDLQSLEEIFQPTVCDPPCANGACVGNNSCFCSEGYQGIACDQSVLYECEENICVNGGTCSLIAGDTVCSCLDGYTGINCEDLISTSSPTSSPSVTPVAPASLSEILVIAVAVVTFIVAVIVFILVAIFCIQRMKRDVKNPPHSPPTKPLPLNDDPEPEPEVYELDWRSEGQ</sequence>
<keyword evidence="8" id="KW-0675">Receptor</keyword>
<feature type="domain" description="SRCR" evidence="16">
    <location>
        <begin position="950"/>
        <end position="1052"/>
    </location>
</feature>
<feature type="disulfide bond" evidence="11">
    <location>
        <begin position="2508"/>
        <end position="2518"/>
    </location>
</feature>
<feature type="domain" description="SRCR" evidence="16">
    <location>
        <begin position="1875"/>
        <end position="1978"/>
    </location>
</feature>
<keyword evidence="2 13" id="KW-0812">Transmembrane</keyword>
<feature type="disulfide bond" evidence="11">
    <location>
        <begin position="214"/>
        <end position="224"/>
    </location>
</feature>
<feature type="domain" description="SRCR" evidence="16">
    <location>
        <begin position="1986"/>
        <end position="2086"/>
    </location>
</feature>
<feature type="disulfide bond" evidence="11">
    <location>
        <begin position="1945"/>
        <end position="1955"/>
    </location>
</feature>
<dbReference type="InterPro" id="IPR056619">
    <property type="entry name" value="C8-3_MUC4"/>
</dbReference>
<keyword evidence="5 13" id="KW-1133">Transmembrane helix</keyword>
<feature type="domain" description="SRCR" evidence="16">
    <location>
        <begin position="371"/>
        <end position="474"/>
    </location>
</feature>
<feature type="disulfide bond" evidence="11">
    <location>
        <begin position="1832"/>
        <end position="1842"/>
    </location>
</feature>
<feature type="domain" description="SRCR" evidence="16">
    <location>
        <begin position="2101"/>
        <end position="2203"/>
    </location>
</feature>
<feature type="domain" description="SRCR" evidence="16">
    <location>
        <begin position="836"/>
        <end position="942"/>
    </location>
</feature>
<comment type="caution">
    <text evidence="11">Lacks conserved residue(s) required for the propagation of feature annotation.</text>
</comment>
<feature type="region of interest" description="Disordered" evidence="12">
    <location>
        <begin position="3466"/>
        <end position="3500"/>
    </location>
</feature>
<feature type="disulfide bond" evidence="11">
    <location>
        <begin position="2735"/>
        <end position="2745"/>
    </location>
</feature>
<feature type="disulfide bond" evidence="11">
    <location>
        <begin position="680"/>
        <end position="690"/>
    </location>
</feature>
<feature type="disulfide bond" evidence="11">
    <location>
        <begin position="325"/>
        <end position="335"/>
    </location>
</feature>
<feature type="disulfide bond" evidence="11">
    <location>
        <begin position="2704"/>
        <end position="2765"/>
    </location>
</feature>
<feature type="disulfide bond" evidence="11">
    <location>
        <begin position="1021"/>
        <end position="1031"/>
    </location>
</feature>
<dbReference type="Pfam" id="PF23263">
    <property type="entry name" value="C8-3_MUC4"/>
    <property type="match status" value="1"/>
</dbReference>
<feature type="domain" description="AMOP" evidence="17">
    <location>
        <begin position="3105"/>
        <end position="3240"/>
    </location>
</feature>
<dbReference type="SUPFAM" id="SSF81296">
    <property type="entry name" value="E set domains"/>
    <property type="match status" value="1"/>
</dbReference>
<feature type="domain" description="EGF-like" evidence="15">
    <location>
        <begin position="3373"/>
        <end position="3409"/>
    </location>
</feature>
<dbReference type="PROSITE" id="PS01186">
    <property type="entry name" value="EGF_2"/>
    <property type="match status" value="2"/>
</dbReference>
<dbReference type="Pfam" id="PF03782">
    <property type="entry name" value="AMOP"/>
    <property type="match status" value="1"/>
</dbReference>
<dbReference type="Gene3D" id="3.10.250.10">
    <property type="entry name" value="SRCR-like domain"/>
    <property type="match status" value="26"/>
</dbReference>
<dbReference type="GeneID" id="100636412"/>
<feature type="domain" description="SRCR" evidence="16">
    <location>
        <begin position="2555"/>
        <end position="2656"/>
    </location>
</feature>
<feature type="disulfide bond" evidence="11">
    <location>
        <begin position="2011"/>
        <end position="2075"/>
    </location>
</feature>
<feature type="domain" description="SRCR" evidence="16">
    <location>
        <begin position="1514"/>
        <end position="1609"/>
    </location>
</feature>
<dbReference type="InterPro" id="IPR013783">
    <property type="entry name" value="Ig-like_fold"/>
</dbReference>
<keyword evidence="10" id="KW-0245">EGF-like domain</keyword>
<feature type="transmembrane region" description="Helical" evidence="13">
    <location>
        <begin position="3434"/>
        <end position="3459"/>
    </location>
</feature>
<dbReference type="PROSITE" id="PS50026">
    <property type="entry name" value="EGF_3"/>
    <property type="match status" value="1"/>
</dbReference>
<feature type="domain" description="SRCR" evidence="16">
    <location>
        <begin position="1067"/>
        <end position="1167"/>
    </location>
</feature>
<feature type="domain" description="SRCR" evidence="16">
    <location>
        <begin position="2439"/>
        <end position="2541"/>
    </location>
</feature>
<feature type="domain" description="SRCR" evidence="16">
    <location>
        <begin position="719"/>
        <end position="822"/>
    </location>
</feature>
<dbReference type="PROSITE" id="PS00022">
    <property type="entry name" value="EGF_1"/>
    <property type="match status" value="2"/>
</dbReference>
<dbReference type="FunFam" id="3.10.250.10:FF:000001">
    <property type="entry name" value="Lysyl oxidase 4 isoform X1"/>
    <property type="match status" value="2"/>
</dbReference>
<feature type="compositionally biased region" description="Acidic residues" evidence="12">
    <location>
        <begin position="3482"/>
        <end position="3492"/>
    </location>
</feature>
<feature type="signal peptide" evidence="14">
    <location>
        <begin position="1"/>
        <end position="21"/>
    </location>
</feature>
<evidence type="ECO:0000256" key="1">
    <source>
        <dbReference type="ARBA" id="ARBA00004167"/>
    </source>
</evidence>
<dbReference type="FunFam" id="3.10.250.10:FF:000007">
    <property type="entry name" value="Soluble scavenger receptor cysteine-rich domain-containing protein SSC5D"/>
    <property type="match status" value="6"/>
</dbReference>
<feature type="disulfide bond" evidence="11">
    <location>
        <begin position="1426"/>
        <end position="1490"/>
    </location>
</feature>
<accession>A0AAN0J920</accession>
<evidence type="ECO:0000256" key="2">
    <source>
        <dbReference type="ARBA" id="ARBA00022692"/>
    </source>
</evidence>
<comment type="subcellular location">
    <subcellularLocation>
        <location evidence="1">Membrane</location>
        <topology evidence="1">Single-pass membrane protein</topology>
    </subcellularLocation>
</comment>
<evidence type="ECO:0000256" key="3">
    <source>
        <dbReference type="ARBA" id="ARBA00022729"/>
    </source>
</evidence>
<name>A0AAN0J920_AMPQE</name>
<feature type="disulfide bond" evidence="11">
    <location>
        <begin position="2172"/>
        <end position="2182"/>
    </location>
</feature>
<dbReference type="Gene3D" id="2.10.25.10">
    <property type="entry name" value="Laminin"/>
    <property type="match status" value="2"/>
</dbReference>
<dbReference type="RefSeq" id="XP_019853226.1">
    <property type="nucleotide sequence ID" value="XM_019997667.1"/>
</dbReference>
<feature type="domain" description="SRCR" evidence="16">
    <location>
        <begin position="2664"/>
        <end position="2766"/>
    </location>
</feature>
<dbReference type="InterPro" id="IPR036772">
    <property type="entry name" value="SRCR-like_dom_sf"/>
</dbReference>
<feature type="disulfide bond" evidence="11">
    <location>
        <begin position="1439"/>
        <end position="1500"/>
    </location>
</feature>
<feature type="domain" description="SRCR" evidence="16">
    <location>
        <begin position="1175"/>
        <end position="1276"/>
    </location>
</feature>
<feature type="domain" description="SRCR" evidence="16">
    <location>
        <begin position="598"/>
        <end position="711"/>
    </location>
</feature>
<feature type="disulfide bond" evidence="11">
    <location>
        <begin position="747"/>
        <end position="811"/>
    </location>
</feature>
<feature type="disulfide bond" evidence="11">
    <location>
        <begin position="1245"/>
        <end position="1255"/>
    </location>
</feature>
<feature type="disulfide bond" evidence="11">
    <location>
        <begin position="760"/>
        <end position="821"/>
    </location>
</feature>
<evidence type="ECO:0008006" key="20">
    <source>
        <dbReference type="Google" id="ProtNLM"/>
    </source>
</evidence>
<dbReference type="KEGG" id="aqu:100636412"/>
<feature type="domain" description="SRCR" evidence="16">
    <location>
        <begin position="257"/>
        <end position="357"/>
    </location>
</feature>
<reference evidence="19" key="1">
    <citation type="journal article" date="2010" name="Nature">
        <title>The Amphimedon queenslandica genome and the evolution of animal complexity.</title>
        <authorList>
            <person name="Srivastava M."/>
            <person name="Simakov O."/>
            <person name="Chapman J."/>
            <person name="Fahey B."/>
            <person name="Gauthier M.E."/>
            <person name="Mitros T."/>
            <person name="Richards G.S."/>
            <person name="Conaco C."/>
            <person name="Dacre M."/>
            <person name="Hellsten U."/>
            <person name="Larroux C."/>
            <person name="Putnam N.H."/>
            <person name="Stanke M."/>
            <person name="Adamska M."/>
            <person name="Darling A."/>
            <person name="Degnan S.M."/>
            <person name="Oakley T.H."/>
            <person name="Plachetzki D.C."/>
            <person name="Zhai Y."/>
            <person name="Adamski M."/>
            <person name="Calcino A."/>
            <person name="Cummins S.F."/>
            <person name="Goodstein D.M."/>
            <person name="Harris C."/>
            <person name="Jackson D.J."/>
            <person name="Leys S.P."/>
            <person name="Shu S."/>
            <person name="Woodcroft B.J."/>
            <person name="Vervoort M."/>
            <person name="Kosik K.S."/>
            <person name="Manning G."/>
            <person name="Degnan B.M."/>
            <person name="Rokhsar D.S."/>
        </authorList>
    </citation>
    <scope>NUCLEOTIDE SEQUENCE [LARGE SCALE GENOMIC DNA]</scope>
</reference>
<evidence type="ECO:0000256" key="14">
    <source>
        <dbReference type="SAM" id="SignalP"/>
    </source>
</evidence>
<dbReference type="PANTHER" id="PTHR48071">
    <property type="entry name" value="SRCR DOMAIN-CONTAINING PROTEIN"/>
    <property type="match status" value="1"/>
</dbReference>
<evidence type="ECO:0000256" key="11">
    <source>
        <dbReference type="PROSITE-ProRule" id="PRU00196"/>
    </source>
</evidence>
<feature type="domain" description="SRCR" evidence="16">
    <location>
        <begin position="1401"/>
        <end position="1501"/>
    </location>
</feature>
<feature type="disulfide bond" evidence="11">
    <location>
        <begin position="2024"/>
        <end position="2085"/>
    </location>
</feature>
<dbReference type="CDD" id="cd00054">
    <property type="entry name" value="EGF_CA"/>
    <property type="match status" value="1"/>
</dbReference>
<keyword evidence="4" id="KW-0677">Repeat</keyword>
<dbReference type="PROSITE" id="PS50287">
    <property type="entry name" value="SRCR_2"/>
    <property type="match status" value="25"/>
</dbReference>
<feature type="chain" id="PRO_5042870188" description="Deleted in malignant brain tumors 1 protein" evidence="14">
    <location>
        <begin position="22"/>
        <end position="3500"/>
    </location>
</feature>
<dbReference type="SMART" id="SM00202">
    <property type="entry name" value="SR"/>
    <property type="match status" value="25"/>
</dbReference>
<keyword evidence="19" id="KW-1185">Reference proteome</keyword>
<evidence type="ECO:0000256" key="7">
    <source>
        <dbReference type="ARBA" id="ARBA00023157"/>
    </source>
</evidence>
<feature type="domain" description="SRCR" evidence="16">
    <location>
        <begin position="2211"/>
        <end position="2313"/>
    </location>
</feature>
<feature type="disulfide bond" evidence="11">
    <location>
        <begin position="905"/>
        <end position="915"/>
    </location>
</feature>
<feature type="domain" description="SRCR" evidence="16">
    <location>
        <begin position="1617"/>
        <end position="1716"/>
    </location>
</feature>
<feature type="disulfide bond" evidence="11">
    <location>
        <begin position="2853"/>
        <end position="2863"/>
    </location>
</feature>
<keyword evidence="3 14" id="KW-0732">Signal</keyword>
<dbReference type="FunFam" id="3.10.250.10:FF:000016">
    <property type="entry name" value="Scavenger receptor cysteine-rich protein type 12"/>
    <property type="match status" value="10"/>
</dbReference>
<evidence type="ECO:0000256" key="10">
    <source>
        <dbReference type="PROSITE-ProRule" id="PRU00076"/>
    </source>
</evidence>
<feature type="disulfide bond" evidence="11">
    <location>
        <begin position="1362"/>
        <end position="1372"/>
    </location>
</feature>
<dbReference type="PROSITE" id="PS50856">
    <property type="entry name" value="AMOP"/>
    <property type="match status" value="1"/>
</dbReference>
<evidence type="ECO:0000259" key="15">
    <source>
        <dbReference type="PROSITE" id="PS50026"/>
    </source>
</evidence>
<feature type="disulfide bond" evidence="11">
    <location>
        <begin position="2398"/>
        <end position="2408"/>
    </location>
</feature>
<feature type="disulfide bond" evidence="11">
    <location>
        <begin position="95"/>
        <end position="105"/>
    </location>
</feature>
<dbReference type="PROSITE" id="PS00420">
    <property type="entry name" value="SRCR_1"/>
    <property type="match status" value="9"/>
</dbReference>
<feature type="domain" description="SRCR" evidence="16">
    <location>
        <begin position="1730"/>
        <end position="1871"/>
    </location>
</feature>
<feature type="disulfide bond" evidence="11">
    <location>
        <begin position="2279"/>
        <end position="2289"/>
    </location>
</feature>
<keyword evidence="9" id="KW-0325">Glycoprotein</keyword>
<evidence type="ECO:0000259" key="17">
    <source>
        <dbReference type="PROSITE" id="PS50856"/>
    </source>
</evidence>
<feature type="disulfide bond" evidence="11">
    <location>
        <begin position="2055"/>
        <end position="2065"/>
    </location>
</feature>
<feature type="disulfide bond" evidence="11">
    <location>
        <begin position="791"/>
        <end position="801"/>
    </location>
</feature>
<dbReference type="FunFam" id="3.10.250.10:FF:000010">
    <property type="entry name" value="T-cell differentiation antigen CD6"/>
    <property type="match status" value="1"/>
</dbReference>
<dbReference type="GO" id="GO:0016020">
    <property type="term" value="C:membrane"/>
    <property type="evidence" value="ECO:0007669"/>
    <property type="project" value="UniProtKB-SubCell"/>
</dbReference>
<evidence type="ECO:0000256" key="9">
    <source>
        <dbReference type="ARBA" id="ARBA00023180"/>
    </source>
</evidence>
<feature type="disulfide bond" evidence="11">
    <location>
        <begin position="553"/>
        <end position="563"/>
    </location>
</feature>
<feature type="disulfide bond" evidence="11">
    <location>
        <begin position="1581"/>
        <end position="1591"/>
    </location>
</feature>
<reference evidence="18" key="2">
    <citation type="submission" date="2024-06" db="UniProtKB">
        <authorList>
            <consortium name="EnsemblMetazoa"/>
        </authorList>
    </citation>
    <scope>IDENTIFICATION</scope>
</reference>
<feature type="domain" description="SRCR" evidence="16">
    <location>
        <begin position="27"/>
        <end position="126"/>
    </location>
</feature>
<protein>
    <recommendedName>
        <fullName evidence="20">Deleted in malignant brain tumors 1 protein</fullName>
    </recommendedName>
</protein>
<feature type="disulfide bond" evidence="11">
    <location>
        <begin position="975"/>
        <end position="1039"/>
    </location>
</feature>
<dbReference type="FunFam" id="3.10.250.10:FF:000005">
    <property type="entry name" value="Neurotrypsin isoform A"/>
    <property type="match status" value="1"/>
</dbReference>
<feature type="domain" description="SRCR" evidence="16">
    <location>
        <begin position="2327"/>
        <end position="2431"/>
    </location>
</feature>
<feature type="domain" description="SRCR" evidence="16">
    <location>
        <begin position="482"/>
        <end position="584"/>
    </location>
</feature>
<evidence type="ECO:0000256" key="8">
    <source>
        <dbReference type="ARBA" id="ARBA00023170"/>
    </source>
</evidence>
<keyword evidence="7 11" id="KW-1015">Disulfide bond</keyword>
<feature type="domain" description="SRCR" evidence="16">
    <location>
        <begin position="141"/>
        <end position="249"/>
    </location>
</feature>
<dbReference type="EnsemblMetazoa" id="XM_019997667.1">
    <property type="protein sequence ID" value="XP_019853226.1"/>
    <property type="gene ID" value="LOC100636412"/>
</dbReference>
<evidence type="ECO:0000256" key="5">
    <source>
        <dbReference type="ARBA" id="ARBA00022989"/>
    </source>
</evidence>
<evidence type="ECO:0000259" key="16">
    <source>
        <dbReference type="PROSITE" id="PS50287"/>
    </source>
</evidence>
<feature type="domain" description="SRCR" evidence="16">
    <location>
        <begin position="2781"/>
        <end position="2884"/>
    </location>
</feature>
<organism evidence="18 19">
    <name type="scientific">Amphimedon queenslandica</name>
    <name type="common">Sponge</name>
    <dbReference type="NCBI Taxonomy" id="400682"/>
    <lineage>
        <taxon>Eukaryota</taxon>
        <taxon>Metazoa</taxon>
        <taxon>Porifera</taxon>
        <taxon>Demospongiae</taxon>
        <taxon>Heteroscleromorpha</taxon>
        <taxon>Haplosclerida</taxon>
        <taxon>Niphatidae</taxon>
        <taxon>Amphimedon</taxon>
    </lineage>
</organism>
<dbReference type="SMART" id="SM00723">
    <property type="entry name" value="AMOP"/>
    <property type="match status" value="1"/>
</dbReference>
<evidence type="ECO:0000256" key="4">
    <source>
        <dbReference type="ARBA" id="ARBA00022737"/>
    </source>
</evidence>
<evidence type="ECO:0000256" key="12">
    <source>
        <dbReference type="SAM" id="MobiDB-lite"/>
    </source>
</evidence>
<feature type="disulfide bond" evidence="11">
    <location>
        <begin position="1136"/>
        <end position="1146"/>
    </location>
</feature>
<dbReference type="InterPro" id="IPR014756">
    <property type="entry name" value="Ig_E-set"/>
</dbReference>
<feature type="disulfide bond" evidence="11">
    <location>
        <begin position="1687"/>
        <end position="1697"/>
    </location>
</feature>
<dbReference type="InterPro" id="IPR001190">
    <property type="entry name" value="SRCR"/>
</dbReference>
<dbReference type="PRINTS" id="PR00258">
    <property type="entry name" value="SPERACTRCPTR"/>
</dbReference>
<feature type="disulfide bond" evidence="11">
    <location>
        <begin position="440"/>
        <end position="450"/>
    </location>
</feature>
<dbReference type="SUPFAM" id="SSF57196">
    <property type="entry name" value="EGF/Laminin"/>
    <property type="match status" value="1"/>
</dbReference>
<proteinExistence type="predicted"/>
<dbReference type="InterPro" id="IPR005533">
    <property type="entry name" value="AMOP_dom"/>
</dbReference>
<feature type="disulfide bond" evidence="11">
    <location>
        <begin position="1470"/>
        <end position="1480"/>
    </location>
</feature>
<dbReference type="Gene3D" id="2.60.40.10">
    <property type="entry name" value="Immunoglobulins"/>
    <property type="match status" value="1"/>
</dbReference>
<feature type="domain" description="SRCR" evidence="16">
    <location>
        <begin position="1291"/>
        <end position="1393"/>
    </location>
</feature>
<dbReference type="SUPFAM" id="SSF56487">
    <property type="entry name" value="SRCR-like"/>
    <property type="match status" value="26"/>
</dbReference>
<dbReference type="PANTHER" id="PTHR48071:SF18">
    <property type="entry name" value="DELETED IN MALIGNANT BRAIN TUMORS 1 PROTEIN-RELATED"/>
    <property type="match status" value="1"/>
</dbReference>
<feature type="disulfide bond" evidence="10">
    <location>
        <begin position="3399"/>
        <end position="3408"/>
    </location>
</feature>
<evidence type="ECO:0000256" key="6">
    <source>
        <dbReference type="ARBA" id="ARBA00023136"/>
    </source>
</evidence>
<evidence type="ECO:0000313" key="18">
    <source>
        <dbReference type="EnsemblMetazoa" id="XP_019853226.1"/>
    </source>
</evidence>
<keyword evidence="6 13" id="KW-0472">Membrane</keyword>
<feature type="disulfide bond" evidence="11">
    <location>
        <begin position="2625"/>
        <end position="2635"/>
    </location>
</feature>